<dbReference type="GO" id="GO:0051015">
    <property type="term" value="F:actin filament binding"/>
    <property type="evidence" value="ECO:0007669"/>
    <property type="project" value="TreeGrafter"/>
</dbReference>
<reference evidence="3" key="1">
    <citation type="submission" date="2021-01" db="EMBL/GenBank/DDBJ databases">
        <authorList>
            <person name="Corre E."/>
            <person name="Pelletier E."/>
            <person name="Niang G."/>
            <person name="Scheremetjew M."/>
            <person name="Finn R."/>
            <person name="Kale V."/>
            <person name="Holt S."/>
            <person name="Cochrane G."/>
            <person name="Meng A."/>
            <person name="Brown T."/>
            <person name="Cohen L."/>
        </authorList>
    </citation>
    <scope>NUCLEOTIDE SEQUENCE</scope>
    <source>
        <strain evidence="3">CCMP826</strain>
    </source>
</reference>
<proteinExistence type="predicted"/>
<name>A0A7S2HPS3_9STRA</name>
<keyword evidence="2" id="KW-0040">ANK repeat</keyword>
<sequence length="277" mass="31025">MSCLSQFKSKKLHRYIQCEAWSSACARCESHPKEARMWTTQSGFYDGTLATEVLPLHMVCCLKAPSAMYECLLYAYPESLKSKELRYGRLPLHLACIYGANINVIKLLLFHFTSAAGVCDAAGRTPIFYALATCPSYDVVKCLLKACPEAARIADFNGYLPLHAACNNKGASEDAASEDIILLLLDSYPESWNMRTKDGSLPAIPPDLLVRWFNERQPAPEESEELVDNPECFMDKRDEPTCYRETAISGQTLLKGRFPFYQETGVSGRTLLKGCFR</sequence>
<dbReference type="PANTHER" id="PTHR24153:SF8">
    <property type="entry name" value="FORKED, ISOFORM F"/>
    <property type="match status" value="1"/>
</dbReference>
<dbReference type="GO" id="GO:0051017">
    <property type="term" value="P:actin filament bundle assembly"/>
    <property type="evidence" value="ECO:0007669"/>
    <property type="project" value="TreeGrafter"/>
</dbReference>
<dbReference type="InterPro" id="IPR036770">
    <property type="entry name" value="Ankyrin_rpt-contain_sf"/>
</dbReference>
<accession>A0A7S2HPS3</accession>
<dbReference type="AlphaFoldDB" id="A0A7S2HPS3"/>
<dbReference type="SUPFAM" id="SSF48403">
    <property type="entry name" value="Ankyrin repeat"/>
    <property type="match status" value="1"/>
</dbReference>
<dbReference type="GO" id="GO:0005737">
    <property type="term" value="C:cytoplasm"/>
    <property type="evidence" value="ECO:0007669"/>
    <property type="project" value="TreeGrafter"/>
</dbReference>
<protein>
    <submittedName>
        <fullName evidence="3">Uncharacterized protein</fullName>
    </submittedName>
</protein>
<dbReference type="Pfam" id="PF12796">
    <property type="entry name" value="Ank_2"/>
    <property type="match status" value="1"/>
</dbReference>
<evidence type="ECO:0000256" key="2">
    <source>
        <dbReference type="ARBA" id="ARBA00023043"/>
    </source>
</evidence>
<dbReference type="Gene3D" id="1.25.40.20">
    <property type="entry name" value="Ankyrin repeat-containing domain"/>
    <property type="match status" value="1"/>
</dbReference>
<organism evidence="3">
    <name type="scientific">Helicotheca tamesis</name>
    <dbReference type="NCBI Taxonomy" id="374047"/>
    <lineage>
        <taxon>Eukaryota</taxon>
        <taxon>Sar</taxon>
        <taxon>Stramenopiles</taxon>
        <taxon>Ochrophyta</taxon>
        <taxon>Bacillariophyta</taxon>
        <taxon>Mediophyceae</taxon>
        <taxon>Lithodesmiophycidae</taxon>
        <taxon>Lithodesmiales</taxon>
        <taxon>Lithodesmiaceae</taxon>
        <taxon>Helicotheca</taxon>
    </lineage>
</organism>
<dbReference type="InterPro" id="IPR002110">
    <property type="entry name" value="Ankyrin_rpt"/>
</dbReference>
<dbReference type="EMBL" id="HBGV01011086">
    <property type="protein sequence ID" value="CAD9496812.1"/>
    <property type="molecule type" value="Transcribed_RNA"/>
</dbReference>
<dbReference type="InterPro" id="IPR052420">
    <property type="entry name" value="Espin/Espin-like"/>
</dbReference>
<evidence type="ECO:0000313" key="3">
    <source>
        <dbReference type="EMBL" id="CAD9496812.1"/>
    </source>
</evidence>
<dbReference type="SMART" id="SM00248">
    <property type="entry name" value="ANK"/>
    <property type="match status" value="3"/>
</dbReference>
<dbReference type="PANTHER" id="PTHR24153">
    <property type="entry name" value="ESPIN"/>
    <property type="match status" value="1"/>
</dbReference>
<keyword evidence="1" id="KW-0677">Repeat</keyword>
<evidence type="ECO:0000256" key="1">
    <source>
        <dbReference type="ARBA" id="ARBA00022737"/>
    </source>
</evidence>
<gene>
    <name evidence="3" type="ORF">HTAM1171_LOCUS6827</name>
</gene>